<organism evidence="1 2">
    <name type="scientific">Fictibacillus barbaricus</name>
    <dbReference type="NCBI Taxonomy" id="182136"/>
    <lineage>
        <taxon>Bacteria</taxon>
        <taxon>Bacillati</taxon>
        <taxon>Bacillota</taxon>
        <taxon>Bacilli</taxon>
        <taxon>Bacillales</taxon>
        <taxon>Fictibacillaceae</taxon>
        <taxon>Fictibacillus</taxon>
    </lineage>
</organism>
<proteinExistence type="predicted"/>
<protein>
    <submittedName>
        <fullName evidence="1">Uncharacterized protein</fullName>
    </submittedName>
</protein>
<reference evidence="1 2" key="1">
    <citation type="submission" date="2023-07" db="EMBL/GenBank/DDBJ databases">
        <title>Sorghum-associated microbial communities from plants grown in Nebraska, USA.</title>
        <authorList>
            <person name="Schachtman D."/>
        </authorList>
    </citation>
    <scope>NUCLEOTIDE SEQUENCE [LARGE SCALE GENOMIC DNA]</scope>
    <source>
        <strain evidence="1 2">BE211</strain>
    </source>
</reference>
<dbReference type="RefSeq" id="WP_310257180.1">
    <property type="nucleotide sequence ID" value="NZ_JAVDWA010000001.1"/>
</dbReference>
<dbReference type="Proteomes" id="UP001258181">
    <property type="component" value="Unassembled WGS sequence"/>
</dbReference>
<accession>A0ABU1TY00</accession>
<comment type="caution">
    <text evidence="1">The sequence shown here is derived from an EMBL/GenBank/DDBJ whole genome shotgun (WGS) entry which is preliminary data.</text>
</comment>
<keyword evidence="2" id="KW-1185">Reference proteome</keyword>
<gene>
    <name evidence="1" type="ORF">J2X07_001018</name>
</gene>
<dbReference type="EMBL" id="JAVDWA010000001">
    <property type="protein sequence ID" value="MDR7072043.1"/>
    <property type="molecule type" value="Genomic_DNA"/>
</dbReference>
<evidence type="ECO:0000313" key="2">
    <source>
        <dbReference type="Proteomes" id="UP001258181"/>
    </source>
</evidence>
<name>A0ABU1TY00_9BACL</name>
<sequence>MPIVSRYALRAQLALLAASGQLINEVYVLGTQIPGEPDLTGVTVKRVDGNFVTFNQASSGTILGDIVVVIDKIVAIDLAT</sequence>
<evidence type="ECO:0000313" key="1">
    <source>
        <dbReference type="EMBL" id="MDR7072043.1"/>
    </source>
</evidence>